<sequence length="87" mass="9736">MNYKREPPGLDTISKKDNANDCDDCDNILLCDTVTKLSEGIMGPAEEKHLDILAASGIYSEMKWANTDQRMDPVECQLINNMPLEFG</sequence>
<protein>
    <submittedName>
        <fullName evidence="1">Uncharacterized protein</fullName>
    </submittedName>
</protein>
<dbReference type="InParanoid" id="A0A7R8UPD2"/>
<dbReference type="Proteomes" id="UP000594454">
    <property type="component" value="Chromosome 3"/>
</dbReference>
<organism evidence="1 2">
    <name type="scientific">Hermetia illucens</name>
    <name type="common">Black soldier fly</name>
    <dbReference type="NCBI Taxonomy" id="343691"/>
    <lineage>
        <taxon>Eukaryota</taxon>
        <taxon>Metazoa</taxon>
        <taxon>Ecdysozoa</taxon>
        <taxon>Arthropoda</taxon>
        <taxon>Hexapoda</taxon>
        <taxon>Insecta</taxon>
        <taxon>Pterygota</taxon>
        <taxon>Neoptera</taxon>
        <taxon>Endopterygota</taxon>
        <taxon>Diptera</taxon>
        <taxon>Brachycera</taxon>
        <taxon>Stratiomyomorpha</taxon>
        <taxon>Stratiomyidae</taxon>
        <taxon>Hermetiinae</taxon>
        <taxon>Hermetia</taxon>
    </lineage>
</organism>
<evidence type="ECO:0000313" key="2">
    <source>
        <dbReference type="Proteomes" id="UP000594454"/>
    </source>
</evidence>
<proteinExistence type="predicted"/>
<dbReference type="EMBL" id="LR899011">
    <property type="protein sequence ID" value="CAD7084220.1"/>
    <property type="molecule type" value="Genomic_DNA"/>
</dbReference>
<dbReference type="AlphaFoldDB" id="A0A7R8UPD2"/>
<keyword evidence="2" id="KW-1185">Reference proteome</keyword>
<evidence type="ECO:0000313" key="1">
    <source>
        <dbReference type="EMBL" id="CAD7084220.1"/>
    </source>
</evidence>
<name>A0A7R8UPD2_HERIL</name>
<accession>A0A7R8UPD2</accession>
<gene>
    <name evidence="1" type="ORF">HERILL_LOCUS7127</name>
</gene>
<reference evidence="1 2" key="1">
    <citation type="submission" date="2020-11" db="EMBL/GenBank/DDBJ databases">
        <authorList>
            <person name="Wallbank WR R."/>
            <person name="Pardo Diaz C."/>
            <person name="Kozak K."/>
            <person name="Martin S."/>
            <person name="Jiggins C."/>
            <person name="Moest M."/>
            <person name="Warren A I."/>
            <person name="Generalovic N T."/>
            <person name="Byers J.R.P. K."/>
            <person name="Montejo-Kovacevich G."/>
            <person name="Yen C E."/>
        </authorList>
    </citation>
    <scope>NUCLEOTIDE SEQUENCE [LARGE SCALE GENOMIC DNA]</scope>
</reference>